<protein>
    <submittedName>
        <fullName evidence="4">G_PROTEIN_RECEP_F1_2 domain-containing protein</fullName>
    </submittedName>
</protein>
<dbReference type="AlphaFoldDB" id="A0A0N4XTF3"/>
<keyword evidence="1" id="KW-1133">Transmembrane helix</keyword>
<gene>
    <name evidence="2" type="ORF">NBR_LOCUS5876</name>
</gene>
<dbReference type="Proteomes" id="UP000271162">
    <property type="component" value="Unassembled WGS sequence"/>
</dbReference>
<keyword evidence="3" id="KW-1185">Reference proteome</keyword>
<accession>A0A0N4XTF3</accession>
<keyword evidence="1" id="KW-0472">Membrane</keyword>
<dbReference type="WBParaSite" id="NBR_0000587501-mRNA-1">
    <property type="protein sequence ID" value="NBR_0000587501-mRNA-1"/>
    <property type="gene ID" value="NBR_0000587501"/>
</dbReference>
<name>A0A0N4XTF3_NIPBR</name>
<reference evidence="2 3" key="2">
    <citation type="submission" date="2018-11" db="EMBL/GenBank/DDBJ databases">
        <authorList>
            <consortium name="Pathogen Informatics"/>
        </authorList>
    </citation>
    <scope>NUCLEOTIDE SEQUENCE [LARGE SCALE GENOMIC DNA]</scope>
</reference>
<proteinExistence type="predicted"/>
<sequence>MAMQKWNEENQEDTEIRDVASSQLSKALEMQQMTFSDVEGIIRQYVIDSYPTAADIPPNDLSTQYWSYSNSLWYTICLMASLEPSKDLKVKSPISILLAMLIKVAGPLVTVIAVASMAATFNWLFCVILFCIVRKPKKLADALTASYQRRLVIRDFLIMLFMTIIFLATLAVGVHLHTLHREDDMVSSVATVLQLLSLTAVLDESANIMARERRAAALAEATEAGKSIRNARRGLINYKMKMTTLLHPDGTLTSSRRAMEKTSLMEVLYWISLLLILNSALAGFLASAVRFYQTWRNSRNVVATPAELRSYLQKEKAHKQNQFVYHAKSE</sequence>
<dbReference type="EMBL" id="UYSL01019762">
    <property type="protein sequence ID" value="VDL69465.1"/>
    <property type="molecule type" value="Genomic_DNA"/>
</dbReference>
<feature type="transmembrane region" description="Helical" evidence="1">
    <location>
        <begin position="156"/>
        <end position="176"/>
    </location>
</feature>
<evidence type="ECO:0000313" key="4">
    <source>
        <dbReference type="WBParaSite" id="NBR_0000587501-mRNA-1"/>
    </source>
</evidence>
<organism evidence="4">
    <name type="scientific">Nippostrongylus brasiliensis</name>
    <name type="common">Rat hookworm</name>
    <dbReference type="NCBI Taxonomy" id="27835"/>
    <lineage>
        <taxon>Eukaryota</taxon>
        <taxon>Metazoa</taxon>
        <taxon>Ecdysozoa</taxon>
        <taxon>Nematoda</taxon>
        <taxon>Chromadorea</taxon>
        <taxon>Rhabditida</taxon>
        <taxon>Rhabditina</taxon>
        <taxon>Rhabditomorpha</taxon>
        <taxon>Strongyloidea</taxon>
        <taxon>Heligmosomidae</taxon>
        <taxon>Nippostrongylus</taxon>
    </lineage>
</organism>
<reference evidence="4" key="1">
    <citation type="submission" date="2017-02" db="UniProtKB">
        <authorList>
            <consortium name="WormBaseParasite"/>
        </authorList>
    </citation>
    <scope>IDENTIFICATION</scope>
</reference>
<evidence type="ECO:0000313" key="2">
    <source>
        <dbReference type="EMBL" id="VDL69465.1"/>
    </source>
</evidence>
<evidence type="ECO:0000313" key="3">
    <source>
        <dbReference type="Proteomes" id="UP000271162"/>
    </source>
</evidence>
<keyword evidence="1" id="KW-0812">Transmembrane</keyword>
<feature type="transmembrane region" description="Helical" evidence="1">
    <location>
        <begin position="267"/>
        <end position="289"/>
    </location>
</feature>
<evidence type="ECO:0000256" key="1">
    <source>
        <dbReference type="SAM" id="Phobius"/>
    </source>
</evidence>